<dbReference type="Gene3D" id="2.30.30.30">
    <property type="match status" value="1"/>
</dbReference>
<dbReference type="PANTHER" id="PTHR30265">
    <property type="entry name" value="RHO-INTERACTING TRANSCRIPTION TERMINATION FACTOR NUSG"/>
    <property type="match status" value="1"/>
</dbReference>
<dbReference type="CDD" id="cd06091">
    <property type="entry name" value="KOW_NusG"/>
    <property type="match status" value="1"/>
</dbReference>
<dbReference type="InterPro" id="IPR014722">
    <property type="entry name" value="Rib_uL2_dom2"/>
</dbReference>
<sequence length="196" mass="22155">MDYRNWYCVQVAANCEKKAKADLLARRTHLEDRFIQNVEVPEATELTFDKAGKRKAVKKVILPGYILVQVLSEVIEDEEGNEVKVFPAFTQKTIRDTFNVIGFAGANKNKPRRMSPKEMKNIFSRVDSTHQEVKQNVQVDYNVGDILDVTAGPFVGNKVEVTAVQGMKILGQLNMFGRVIPAEFTVDQLYKETTNA</sequence>
<evidence type="ECO:0000256" key="2">
    <source>
        <dbReference type="ARBA" id="ARBA00023015"/>
    </source>
</evidence>
<dbReference type="PANTHER" id="PTHR30265:SF2">
    <property type="entry name" value="TRANSCRIPTION TERMINATION_ANTITERMINATION PROTEIN NUSG"/>
    <property type="match status" value="1"/>
</dbReference>
<dbReference type="Gene3D" id="3.30.70.940">
    <property type="entry name" value="NusG, N-terminal domain"/>
    <property type="match status" value="1"/>
</dbReference>
<dbReference type="Pfam" id="PF02357">
    <property type="entry name" value="NusG"/>
    <property type="match status" value="1"/>
</dbReference>
<evidence type="ECO:0000313" key="6">
    <source>
        <dbReference type="Proteomes" id="UP000502617"/>
    </source>
</evidence>
<dbReference type="KEGG" id="vg:77945348"/>
<dbReference type="InterPro" id="IPR043425">
    <property type="entry name" value="NusG-like"/>
</dbReference>
<dbReference type="GeneID" id="77945348"/>
<dbReference type="InterPro" id="IPR006645">
    <property type="entry name" value="NGN-like_dom"/>
</dbReference>
<keyword evidence="2" id="KW-0805">Transcription regulation</keyword>
<proteinExistence type="predicted"/>
<evidence type="ECO:0000256" key="3">
    <source>
        <dbReference type="ARBA" id="ARBA00023163"/>
    </source>
</evidence>
<name>A0A6G8R608_9CAUD</name>
<dbReference type="InterPro" id="IPR036735">
    <property type="entry name" value="NGN_dom_sf"/>
</dbReference>
<keyword evidence="1" id="KW-0889">Transcription antitermination</keyword>
<dbReference type="RefSeq" id="YP_010669194.1">
    <property type="nucleotide sequence ID" value="NC_070959.1"/>
</dbReference>
<dbReference type="SMART" id="SM00738">
    <property type="entry name" value="NGN"/>
    <property type="match status" value="1"/>
</dbReference>
<keyword evidence="6" id="KW-1185">Reference proteome</keyword>
<evidence type="ECO:0000259" key="4">
    <source>
        <dbReference type="SMART" id="SM00738"/>
    </source>
</evidence>
<organism evidence="5 6">
    <name type="scientific">Synechococcus phage S-N03</name>
    <dbReference type="NCBI Taxonomy" id="2718943"/>
    <lineage>
        <taxon>Viruses</taxon>
        <taxon>Duplodnaviria</taxon>
        <taxon>Heunggongvirae</taxon>
        <taxon>Uroviricota</taxon>
        <taxon>Caudoviricetes</taxon>
        <taxon>Pantevenvirales</taxon>
        <taxon>Kyanoviridae</taxon>
        <taxon>Huanghaivirus</taxon>
        <taxon>Huanghaivirus snothree</taxon>
    </lineage>
</organism>
<dbReference type="InterPro" id="IPR008991">
    <property type="entry name" value="Translation_prot_SH3-like_sf"/>
</dbReference>
<accession>A0A6G8R608</accession>
<keyword evidence="3" id="KW-0804">Transcription</keyword>
<dbReference type="Proteomes" id="UP000502617">
    <property type="component" value="Segment"/>
</dbReference>
<dbReference type="GO" id="GO:0031564">
    <property type="term" value="P:transcription antitermination"/>
    <property type="evidence" value="ECO:0007669"/>
    <property type="project" value="UniProtKB-KW"/>
</dbReference>
<dbReference type="SUPFAM" id="SSF82679">
    <property type="entry name" value="N-utilization substance G protein NusG, N-terminal domain"/>
    <property type="match status" value="1"/>
</dbReference>
<feature type="domain" description="NusG-like N-terminal" evidence="4">
    <location>
        <begin position="3"/>
        <end position="126"/>
    </location>
</feature>
<evidence type="ECO:0000256" key="1">
    <source>
        <dbReference type="ARBA" id="ARBA00022814"/>
    </source>
</evidence>
<dbReference type="GO" id="GO:0006354">
    <property type="term" value="P:DNA-templated transcription elongation"/>
    <property type="evidence" value="ECO:0007669"/>
    <property type="project" value="InterPro"/>
</dbReference>
<reference evidence="5 6" key="1">
    <citation type="submission" date="2020-03" db="EMBL/GenBank/DDBJ databases">
        <title>The Isolation and Genome Sequence of a Novel Cyanophage S-N03 from the Huanghai Sea, China.</title>
        <authorList>
            <person name="Jiang T."/>
        </authorList>
    </citation>
    <scope>NUCLEOTIDE SEQUENCE [LARGE SCALE GENOMIC DNA]</scope>
</reference>
<protein>
    <submittedName>
        <fullName evidence="5">Antitermination factor</fullName>
    </submittedName>
</protein>
<dbReference type="SUPFAM" id="SSF50104">
    <property type="entry name" value="Translation proteins SH3-like domain"/>
    <property type="match status" value="1"/>
</dbReference>
<dbReference type="EMBL" id="MT162466">
    <property type="protein sequence ID" value="QIN96814.1"/>
    <property type="molecule type" value="Genomic_DNA"/>
</dbReference>
<evidence type="ECO:0000313" key="5">
    <source>
        <dbReference type="EMBL" id="QIN96814.1"/>
    </source>
</evidence>